<keyword evidence="1" id="KW-0418">Kinase</keyword>
<reference evidence="1" key="1">
    <citation type="submission" date="2022-09" db="EMBL/GenBank/DDBJ databases">
        <title>Novel Mycoplasma species identified in domestic and wild animals.</title>
        <authorList>
            <person name="Volokhov D.V."/>
            <person name="Furtak V.A."/>
            <person name="Zagorodnyaya T.A."/>
        </authorList>
    </citation>
    <scope>NUCLEOTIDE SEQUENCE</scope>
    <source>
        <strain evidence="1">Oakley</strain>
    </source>
</reference>
<gene>
    <name evidence="1" type="ORF">N7548_02775</name>
</gene>
<dbReference type="GO" id="GO:0016301">
    <property type="term" value="F:kinase activity"/>
    <property type="evidence" value="ECO:0007669"/>
    <property type="project" value="UniProtKB-KW"/>
</dbReference>
<dbReference type="PROSITE" id="PS51257">
    <property type="entry name" value="PROKAR_LIPOPROTEIN"/>
    <property type="match status" value="1"/>
</dbReference>
<keyword evidence="1" id="KW-0808">Transferase</keyword>
<dbReference type="InterPro" id="IPR014867">
    <property type="entry name" value="Spore_coat_CotH_CotH2/3/7"/>
</dbReference>
<keyword evidence="2" id="KW-1185">Reference proteome</keyword>
<evidence type="ECO:0000313" key="1">
    <source>
        <dbReference type="EMBL" id="MCV2231743.1"/>
    </source>
</evidence>
<dbReference type="Proteomes" id="UP001177160">
    <property type="component" value="Unassembled WGS sequence"/>
</dbReference>
<name>A0ABT2Y4T9_9MOLU</name>
<proteinExistence type="predicted"/>
<evidence type="ECO:0000313" key="2">
    <source>
        <dbReference type="Proteomes" id="UP001177160"/>
    </source>
</evidence>
<organism evidence="1 2">
    <name type="scientific">Paracholeplasma manati</name>
    <dbReference type="NCBI Taxonomy" id="591373"/>
    <lineage>
        <taxon>Bacteria</taxon>
        <taxon>Bacillati</taxon>
        <taxon>Mycoplasmatota</taxon>
        <taxon>Mollicutes</taxon>
        <taxon>Acholeplasmatales</taxon>
        <taxon>Acholeplasmataceae</taxon>
        <taxon>Paracholeplasma</taxon>
    </lineage>
</organism>
<dbReference type="Pfam" id="PF08757">
    <property type="entry name" value="CotH"/>
    <property type="match status" value="1"/>
</dbReference>
<dbReference type="EMBL" id="JAOVQM010000002">
    <property type="protein sequence ID" value="MCV2231743.1"/>
    <property type="molecule type" value="Genomic_DNA"/>
</dbReference>
<comment type="caution">
    <text evidence="1">The sequence shown here is derived from an EMBL/GenBank/DDBJ whole genome shotgun (WGS) entry which is preliminary data.</text>
</comment>
<protein>
    <submittedName>
        <fullName evidence="1">CotH kinase family protein</fullName>
    </submittedName>
</protein>
<sequence>MKRFWILILGITFLVGLAGCTPPEETKALVLDEVPTQITADFALPTVYEDFNLEWFLNDEPIGFVLPIKYSFKGITDVLSVKMTKGFTVVTGEKEVTYALSSITTDLYIQTENNQSITSKDTYVQGSVRLDSDVDAFDQENLTMGIKGRGNSTWDFPKKPYRIKFTERQSLLGMRPAKDYVLLAEYNDKSLIRNYLAQYFATLLDIEYTLENRFVQLYINGNYNGLYLLTEQVEVDKNRLNIDESVDADGGFLIEMESNDRIWQEGEEDLNWVKVDGYNYVIKSPDMDELTATQVDGKVQYIKSTLNTFIQSIGQGTYESYMDMNQFIDYFIISELFKQVDIGYSSVYIYKDKNELMRMGPVWDFDISSGNGDYYDSGPEGYWVDYNPWFNYLIDKPEFESRFIVRFMEVSYQYFDQLIAELDLVSSLLFTDALINFEKWQILGIYVWPNPPQMVEADTYAKQIQYLKNYLIQREPWLTTTLTTEGYR</sequence>
<dbReference type="RefSeq" id="WP_263607896.1">
    <property type="nucleotide sequence ID" value="NZ_JAOVQM010000002.1"/>
</dbReference>
<accession>A0ABT2Y4T9</accession>